<name>A0A0A8Z8D7_ARUDO</name>
<dbReference type="EMBL" id="GBRH01264880">
    <property type="protein sequence ID" value="JAD33015.1"/>
    <property type="molecule type" value="Transcribed_RNA"/>
</dbReference>
<accession>A0A0A8Z8D7</accession>
<protein>
    <submittedName>
        <fullName evidence="1">Uncharacterized protein</fullName>
    </submittedName>
</protein>
<dbReference type="AlphaFoldDB" id="A0A0A8Z8D7"/>
<sequence length="23" mass="2614">MCFSPFGSVEKKMLELLTSYSES</sequence>
<proteinExistence type="predicted"/>
<organism evidence="1">
    <name type="scientific">Arundo donax</name>
    <name type="common">Giant reed</name>
    <name type="synonym">Donax arundinaceus</name>
    <dbReference type="NCBI Taxonomy" id="35708"/>
    <lineage>
        <taxon>Eukaryota</taxon>
        <taxon>Viridiplantae</taxon>
        <taxon>Streptophyta</taxon>
        <taxon>Embryophyta</taxon>
        <taxon>Tracheophyta</taxon>
        <taxon>Spermatophyta</taxon>
        <taxon>Magnoliopsida</taxon>
        <taxon>Liliopsida</taxon>
        <taxon>Poales</taxon>
        <taxon>Poaceae</taxon>
        <taxon>PACMAD clade</taxon>
        <taxon>Arundinoideae</taxon>
        <taxon>Arundineae</taxon>
        <taxon>Arundo</taxon>
    </lineage>
</organism>
<reference evidence="1" key="1">
    <citation type="submission" date="2014-09" db="EMBL/GenBank/DDBJ databases">
        <authorList>
            <person name="Magalhaes I.L.F."/>
            <person name="Oliveira U."/>
            <person name="Santos F.R."/>
            <person name="Vidigal T.H.D.A."/>
            <person name="Brescovit A.D."/>
            <person name="Santos A.J."/>
        </authorList>
    </citation>
    <scope>NUCLEOTIDE SEQUENCE</scope>
    <source>
        <tissue evidence="1">Shoot tissue taken approximately 20 cm above the soil surface</tissue>
    </source>
</reference>
<reference evidence="1" key="2">
    <citation type="journal article" date="2015" name="Data Brief">
        <title>Shoot transcriptome of the giant reed, Arundo donax.</title>
        <authorList>
            <person name="Barrero R.A."/>
            <person name="Guerrero F.D."/>
            <person name="Moolhuijzen P."/>
            <person name="Goolsby J.A."/>
            <person name="Tidwell J."/>
            <person name="Bellgard S.E."/>
            <person name="Bellgard M.I."/>
        </authorList>
    </citation>
    <scope>NUCLEOTIDE SEQUENCE</scope>
    <source>
        <tissue evidence="1">Shoot tissue taken approximately 20 cm above the soil surface</tissue>
    </source>
</reference>
<evidence type="ECO:0000313" key="1">
    <source>
        <dbReference type="EMBL" id="JAD33015.1"/>
    </source>
</evidence>